<evidence type="ECO:0000313" key="3">
    <source>
        <dbReference type="Proteomes" id="UP000092993"/>
    </source>
</evidence>
<evidence type="ECO:0000256" key="1">
    <source>
        <dbReference type="SAM" id="Phobius"/>
    </source>
</evidence>
<dbReference type="InterPro" id="IPR011009">
    <property type="entry name" value="Kinase-like_dom_sf"/>
</dbReference>
<sequence length="453" mass="50359">MQAGSDAILCLRPVEKRGLPLSTLHDVFRKFRLRLNTPLPEGSAAGPALRAATVLCREMGDPFENELERSEKFDDGMTGEFLWLDEDIPGTIREVKWEAGLGGGDIYLQIARRFDIAINNLRDRAKDNAKVAAFLLHGAPMFLMCLLGPIFFVAGGFFDGSVVVVEPLGQPCFMLMDETDQREQEIARLLYAVEQGLDELKSVSRSRPSVDFLPGLPRIYSSYVLFTQPEVGNLTFHRRLSKKSQCLLFYATLSHPPPTSPSSTPIQSSVVVKLVNKRYGEDVHRRLASRGFAPILYGYSRLDGAPTAYVMEYLGSDWMSLFEFERGVGAGIFKDAVSSKDTQAALKNAIRTTLDEILAFMAKEDIVHGDLRPNNIMMQVDEETKPVLSQAVGAAANLKAIDFDWAGKAGQVFYPELRNEDIESWPACVGSSIDAGHDRRLVDSWWPAFLVAR</sequence>
<dbReference type="Proteomes" id="UP000092993">
    <property type="component" value="Unassembled WGS sequence"/>
</dbReference>
<keyword evidence="1" id="KW-1133">Transmembrane helix</keyword>
<dbReference type="SUPFAM" id="SSF56112">
    <property type="entry name" value="Protein kinase-like (PK-like)"/>
    <property type="match status" value="1"/>
</dbReference>
<organism evidence="2 3">
    <name type="scientific">Grifola frondosa</name>
    <name type="common">Maitake</name>
    <name type="synonym">Polyporus frondosus</name>
    <dbReference type="NCBI Taxonomy" id="5627"/>
    <lineage>
        <taxon>Eukaryota</taxon>
        <taxon>Fungi</taxon>
        <taxon>Dikarya</taxon>
        <taxon>Basidiomycota</taxon>
        <taxon>Agaricomycotina</taxon>
        <taxon>Agaricomycetes</taxon>
        <taxon>Polyporales</taxon>
        <taxon>Grifolaceae</taxon>
        <taxon>Grifola</taxon>
    </lineage>
</organism>
<dbReference type="OMA" id="ARICLVI"/>
<name>A0A1C7MTT1_GRIFR</name>
<dbReference type="GO" id="GO:0004672">
    <property type="term" value="F:protein kinase activity"/>
    <property type="evidence" value="ECO:0007669"/>
    <property type="project" value="InterPro"/>
</dbReference>
<feature type="transmembrane region" description="Helical" evidence="1">
    <location>
        <begin position="131"/>
        <end position="158"/>
    </location>
</feature>
<keyword evidence="1" id="KW-0812">Transmembrane</keyword>
<protein>
    <submittedName>
        <fullName evidence="2">Uncharacterized protein</fullName>
    </submittedName>
</protein>
<keyword evidence="3" id="KW-1185">Reference proteome</keyword>
<keyword evidence="1" id="KW-0472">Membrane</keyword>
<accession>A0A1C7MTT1</accession>
<reference evidence="2 3" key="1">
    <citation type="submission" date="2016-03" db="EMBL/GenBank/DDBJ databases">
        <title>Whole genome sequencing of Grifola frondosa 9006-11.</title>
        <authorList>
            <person name="Min B."/>
            <person name="Park H."/>
            <person name="Kim J.-G."/>
            <person name="Cho H."/>
            <person name="Oh Y.-L."/>
            <person name="Kong W.-S."/>
            <person name="Choi I.-G."/>
        </authorList>
    </citation>
    <scope>NUCLEOTIDE SEQUENCE [LARGE SCALE GENOMIC DNA]</scope>
    <source>
        <strain evidence="2 3">9006-11</strain>
    </source>
</reference>
<dbReference type="PROSITE" id="PS00109">
    <property type="entry name" value="PROTEIN_KINASE_TYR"/>
    <property type="match status" value="1"/>
</dbReference>
<dbReference type="Gene3D" id="1.10.510.10">
    <property type="entry name" value="Transferase(Phosphotransferase) domain 1"/>
    <property type="match status" value="1"/>
</dbReference>
<dbReference type="STRING" id="5627.A0A1C7MTT1"/>
<comment type="caution">
    <text evidence="2">The sequence shown here is derived from an EMBL/GenBank/DDBJ whole genome shotgun (WGS) entry which is preliminary data.</text>
</comment>
<proteinExistence type="predicted"/>
<dbReference type="InterPro" id="IPR008266">
    <property type="entry name" value="Tyr_kinase_AS"/>
</dbReference>
<dbReference type="AlphaFoldDB" id="A0A1C7MTT1"/>
<evidence type="ECO:0000313" key="2">
    <source>
        <dbReference type="EMBL" id="OBZ78364.1"/>
    </source>
</evidence>
<dbReference type="OrthoDB" id="2803426at2759"/>
<dbReference type="EMBL" id="LUGG01000002">
    <property type="protein sequence ID" value="OBZ78364.1"/>
    <property type="molecule type" value="Genomic_DNA"/>
</dbReference>
<gene>
    <name evidence="2" type="ORF">A0H81_02639</name>
</gene>